<keyword evidence="1" id="KW-0285">Flavoprotein</keyword>
<dbReference type="SUPFAM" id="SSF55785">
    <property type="entry name" value="PYP-like sensor domain (PAS domain)"/>
    <property type="match status" value="1"/>
</dbReference>
<evidence type="ECO:0000313" key="6">
    <source>
        <dbReference type="Proteomes" id="UP001603857"/>
    </source>
</evidence>
<feature type="region of interest" description="Disordered" evidence="4">
    <location>
        <begin position="138"/>
        <end position="157"/>
    </location>
</feature>
<feature type="compositionally biased region" description="Low complexity" evidence="4">
    <location>
        <begin position="260"/>
        <end position="269"/>
    </location>
</feature>
<dbReference type="PANTHER" id="PTHR47429:SF2">
    <property type="entry name" value="PROTEIN TWIN LOV 1"/>
    <property type="match status" value="1"/>
</dbReference>
<dbReference type="InterPro" id="IPR035965">
    <property type="entry name" value="PAS-like_dom_sf"/>
</dbReference>
<reference evidence="5 6" key="1">
    <citation type="submission" date="2024-08" db="EMBL/GenBank/DDBJ databases">
        <title>Insights into the chromosomal genome structure of Flemingia macrophylla.</title>
        <authorList>
            <person name="Ding Y."/>
            <person name="Zhao Y."/>
            <person name="Bi W."/>
            <person name="Wu M."/>
            <person name="Zhao G."/>
            <person name="Gong Y."/>
            <person name="Li W."/>
            <person name="Zhang P."/>
        </authorList>
    </citation>
    <scope>NUCLEOTIDE SEQUENCE [LARGE SCALE GENOMIC DNA]</scope>
    <source>
        <strain evidence="5">DYQJB</strain>
        <tissue evidence="5">Leaf</tissue>
    </source>
</reference>
<evidence type="ECO:0000256" key="2">
    <source>
        <dbReference type="ARBA" id="ARBA00022643"/>
    </source>
</evidence>
<keyword evidence="3" id="KW-0157">Chromophore</keyword>
<dbReference type="Gene3D" id="3.80.10.10">
    <property type="entry name" value="Ribonuclease Inhibitor"/>
    <property type="match status" value="1"/>
</dbReference>
<gene>
    <name evidence="5" type="ORF">Fmac_011394</name>
</gene>
<comment type="caution">
    <text evidence="5">The sequence shown here is derived from an EMBL/GenBank/DDBJ whole genome shotgun (WGS) entry which is preliminary data.</text>
</comment>
<dbReference type="InterPro" id="IPR032675">
    <property type="entry name" value="LRR_dom_sf"/>
</dbReference>
<accession>A0ABD1MN36</accession>
<dbReference type="AlphaFoldDB" id="A0ABD1MN36"/>
<name>A0ABD1MN36_9FABA</name>
<evidence type="ECO:0000256" key="3">
    <source>
        <dbReference type="ARBA" id="ARBA00022991"/>
    </source>
</evidence>
<dbReference type="SUPFAM" id="SSF52058">
    <property type="entry name" value="L domain-like"/>
    <property type="match status" value="1"/>
</dbReference>
<sequence length="407" mass="44092">MLSVGLSNLSRTVDYHIRHIKKGLLHVLGLDSDQISHSQVISYWSLLLFETGKLHRAVIALEGVVLVGSTDFIVETILGCCQVWKLDFHWPYLELQTSALDVLVVAGKIRKRSTTSMLEEKPSSNALTYFPCRARSPPIPSRPPPESHRDSHPKSHCHATSATALTCGPSPFSLSCPFTPLRRPLPGPPHLSLLPPPIREAVRAERTAHLVLLNYSKDGSPFWILLRVSPVFAPAPPPSSTSSSSRSPSSATAPPPPSTTSPSVAAAARKSSPTPSPISIAVLFFKFCLIKSDLGMLLRLDLSSNKLFGSIPISLADAPSLKVLDVQKNTLLNPERIGGVFKQEVQVHNGFLSAYDSVAYFVGVQIEDDYKNEDGPFLSPEKRQLSVVGVVKVAVRSLSMTAGSSKS</sequence>
<organism evidence="5 6">
    <name type="scientific">Flemingia macrophylla</name>
    <dbReference type="NCBI Taxonomy" id="520843"/>
    <lineage>
        <taxon>Eukaryota</taxon>
        <taxon>Viridiplantae</taxon>
        <taxon>Streptophyta</taxon>
        <taxon>Embryophyta</taxon>
        <taxon>Tracheophyta</taxon>
        <taxon>Spermatophyta</taxon>
        <taxon>Magnoliopsida</taxon>
        <taxon>eudicotyledons</taxon>
        <taxon>Gunneridae</taxon>
        <taxon>Pentapetalae</taxon>
        <taxon>rosids</taxon>
        <taxon>fabids</taxon>
        <taxon>Fabales</taxon>
        <taxon>Fabaceae</taxon>
        <taxon>Papilionoideae</taxon>
        <taxon>50 kb inversion clade</taxon>
        <taxon>NPAAA clade</taxon>
        <taxon>indigoferoid/millettioid clade</taxon>
        <taxon>Phaseoleae</taxon>
        <taxon>Flemingia</taxon>
    </lineage>
</organism>
<evidence type="ECO:0000256" key="1">
    <source>
        <dbReference type="ARBA" id="ARBA00022630"/>
    </source>
</evidence>
<protein>
    <submittedName>
        <fullName evidence="5">Uncharacterized protein</fullName>
    </submittedName>
</protein>
<dbReference type="PANTHER" id="PTHR47429">
    <property type="entry name" value="PROTEIN TWIN LOV 1"/>
    <property type="match status" value="1"/>
</dbReference>
<evidence type="ECO:0000256" key="4">
    <source>
        <dbReference type="SAM" id="MobiDB-lite"/>
    </source>
</evidence>
<keyword evidence="2" id="KW-0288">FMN</keyword>
<dbReference type="Proteomes" id="UP001603857">
    <property type="component" value="Unassembled WGS sequence"/>
</dbReference>
<keyword evidence="6" id="KW-1185">Reference proteome</keyword>
<feature type="region of interest" description="Disordered" evidence="4">
    <location>
        <begin position="235"/>
        <end position="274"/>
    </location>
</feature>
<dbReference type="Gene3D" id="3.30.450.20">
    <property type="entry name" value="PAS domain"/>
    <property type="match status" value="1"/>
</dbReference>
<proteinExistence type="predicted"/>
<dbReference type="EMBL" id="JBGMDY010000004">
    <property type="protein sequence ID" value="KAL2336948.1"/>
    <property type="molecule type" value="Genomic_DNA"/>
</dbReference>
<feature type="compositionally biased region" description="Low complexity" evidence="4">
    <location>
        <begin position="240"/>
        <end position="252"/>
    </location>
</feature>
<evidence type="ECO:0000313" key="5">
    <source>
        <dbReference type="EMBL" id="KAL2336948.1"/>
    </source>
</evidence>